<accession>A0A6J5NHE7</accession>
<gene>
    <name evidence="1" type="ORF">UFOVP668_47</name>
</gene>
<reference evidence="1" key="1">
    <citation type="submission" date="2020-04" db="EMBL/GenBank/DDBJ databases">
        <authorList>
            <person name="Chiriac C."/>
            <person name="Salcher M."/>
            <person name="Ghai R."/>
            <person name="Kavagutti S V."/>
        </authorList>
    </citation>
    <scope>NUCLEOTIDE SEQUENCE</scope>
</reference>
<dbReference type="EMBL" id="LR796641">
    <property type="protein sequence ID" value="CAB4156298.1"/>
    <property type="molecule type" value="Genomic_DNA"/>
</dbReference>
<proteinExistence type="predicted"/>
<name>A0A6J5NHE7_9CAUD</name>
<organism evidence="1">
    <name type="scientific">uncultured Caudovirales phage</name>
    <dbReference type="NCBI Taxonomy" id="2100421"/>
    <lineage>
        <taxon>Viruses</taxon>
        <taxon>Duplodnaviria</taxon>
        <taxon>Heunggongvirae</taxon>
        <taxon>Uroviricota</taxon>
        <taxon>Caudoviricetes</taxon>
        <taxon>Peduoviridae</taxon>
        <taxon>Maltschvirus</taxon>
        <taxon>Maltschvirus maltsch</taxon>
    </lineage>
</organism>
<protein>
    <submittedName>
        <fullName evidence="1">Uncharacterized protein</fullName>
    </submittedName>
</protein>
<sequence>MSEGTNIELAHRDLGIEIEKLIADRDMFKADWQAMVKQIAYLESENKRLKREYLNG</sequence>
<evidence type="ECO:0000313" key="1">
    <source>
        <dbReference type="EMBL" id="CAB4156298.1"/>
    </source>
</evidence>